<feature type="transmembrane region" description="Helical" evidence="5">
    <location>
        <begin position="20"/>
        <end position="44"/>
    </location>
</feature>
<organism evidence="7 8">
    <name type="scientific">Sodalis ligni</name>
    <dbReference type="NCBI Taxonomy" id="2697027"/>
    <lineage>
        <taxon>Bacteria</taxon>
        <taxon>Pseudomonadati</taxon>
        <taxon>Pseudomonadota</taxon>
        <taxon>Gammaproteobacteria</taxon>
        <taxon>Enterobacterales</taxon>
        <taxon>Bruguierivoracaceae</taxon>
        <taxon>Sodalis</taxon>
    </lineage>
</organism>
<keyword evidence="3 5" id="KW-1133">Transmembrane helix</keyword>
<dbReference type="Proteomes" id="UP000294555">
    <property type="component" value="Unassembled WGS sequence"/>
</dbReference>
<evidence type="ECO:0000256" key="4">
    <source>
        <dbReference type="ARBA" id="ARBA00023136"/>
    </source>
</evidence>
<evidence type="ECO:0000256" key="2">
    <source>
        <dbReference type="ARBA" id="ARBA00022692"/>
    </source>
</evidence>
<dbReference type="OrthoDB" id="9812221at2"/>
<evidence type="ECO:0000313" key="7">
    <source>
        <dbReference type="EMBL" id="TCL05531.1"/>
    </source>
</evidence>
<dbReference type="PROSITE" id="PS50850">
    <property type="entry name" value="MFS"/>
    <property type="match status" value="1"/>
</dbReference>
<dbReference type="PANTHER" id="PTHR42718:SF40">
    <property type="entry name" value="METHYLENOMYCIN A RESISTANCE PROTEIN"/>
    <property type="match status" value="1"/>
</dbReference>
<proteinExistence type="predicted"/>
<dbReference type="PANTHER" id="PTHR42718">
    <property type="entry name" value="MAJOR FACILITATOR SUPERFAMILY MULTIDRUG TRANSPORTER MFSC"/>
    <property type="match status" value="1"/>
</dbReference>
<evidence type="ECO:0000256" key="1">
    <source>
        <dbReference type="ARBA" id="ARBA00004141"/>
    </source>
</evidence>
<gene>
    <name evidence="7" type="ORF">EZJ58_3722</name>
</gene>
<dbReference type="Gene3D" id="1.20.1720.10">
    <property type="entry name" value="Multidrug resistance protein D"/>
    <property type="match status" value="1"/>
</dbReference>
<feature type="transmembrane region" description="Helical" evidence="5">
    <location>
        <begin position="234"/>
        <end position="257"/>
    </location>
</feature>
<dbReference type="Pfam" id="PF07690">
    <property type="entry name" value="MFS_1"/>
    <property type="match status" value="1"/>
</dbReference>
<evidence type="ECO:0000259" key="6">
    <source>
        <dbReference type="PROSITE" id="PS50850"/>
    </source>
</evidence>
<feature type="transmembrane region" description="Helical" evidence="5">
    <location>
        <begin position="343"/>
        <end position="361"/>
    </location>
</feature>
<accession>A0A4R1NI43</accession>
<dbReference type="PRINTS" id="PR01036">
    <property type="entry name" value="TCRTETB"/>
</dbReference>
<feature type="transmembrane region" description="Helical" evidence="5">
    <location>
        <begin position="113"/>
        <end position="138"/>
    </location>
</feature>
<dbReference type="EMBL" id="SJOI01000001">
    <property type="protein sequence ID" value="TCL05531.1"/>
    <property type="molecule type" value="Genomic_DNA"/>
</dbReference>
<protein>
    <submittedName>
        <fullName evidence="7">DHA2 family methylenomycin A resistance protein-like MFS transporter</fullName>
    </submittedName>
</protein>
<keyword evidence="8" id="KW-1185">Reference proteome</keyword>
<dbReference type="SUPFAM" id="SSF103473">
    <property type="entry name" value="MFS general substrate transporter"/>
    <property type="match status" value="1"/>
</dbReference>
<feature type="transmembrane region" description="Helical" evidence="5">
    <location>
        <begin position="278"/>
        <end position="298"/>
    </location>
</feature>
<reference evidence="7 8" key="1">
    <citation type="submission" date="2019-02" db="EMBL/GenBank/DDBJ databases">
        <title>Investigation of anaerobic lignin degradation for improved lignocellulosic biofuels.</title>
        <authorList>
            <person name="Deangelis K."/>
        </authorList>
    </citation>
    <scope>NUCLEOTIDE SEQUENCE [LARGE SCALE GENOMIC DNA]</scope>
    <source>
        <strain evidence="7 8">159R</strain>
    </source>
</reference>
<evidence type="ECO:0000313" key="8">
    <source>
        <dbReference type="Proteomes" id="UP000294555"/>
    </source>
</evidence>
<dbReference type="AlphaFoldDB" id="A0A4R1NI43"/>
<dbReference type="GO" id="GO:0016020">
    <property type="term" value="C:membrane"/>
    <property type="evidence" value="ECO:0007669"/>
    <property type="project" value="UniProtKB-SubCell"/>
</dbReference>
<feature type="transmembrane region" description="Helical" evidence="5">
    <location>
        <begin position="179"/>
        <end position="198"/>
    </location>
</feature>
<feature type="transmembrane region" description="Helical" evidence="5">
    <location>
        <begin position="412"/>
        <end position="429"/>
    </location>
</feature>
<feature type="transmembrane region" description="Helical" evidence="5">
    <location>
        <begin position="310"/>
        <end position="331"/>
    </location>
</feature>
<dbReference type="Gene3D" id="1.20.1250.20">
    <property type="entry name" value="MFS general substrate transporter like domains"/>
    <property type="match status" value="1"/>
</dbReference>
<evidence type="ECO:0000256" key="5">
    <source>
        <dbReference type="SAM" id="Phobius"/>
    </source>
</evidence>
<dbReference type="InterPro" id="IPR036259">
    <property type="entry name" value="MFS_trans_sf"/>
</dbReference>
<feature type="transmembrane region" description="Helical" evidence="5">
    <location>
        <begin position="150"/>
        <end position="173"/>
    </location>
</feature>
<feature type="transmembrane region" description="Helical" evidence="5">
    <location>
        <begin position="367"/>
        <end position="391"/>
    </location>
</feature>
<dbReference type="GO" id="GO:0022857">
    <property type="term" value="F:transmembrane transporter activity"/>
    <property type="evidence" value="ECO:0007669"/>
    <property type="project" value="InterPro"/>
</dbReference>
<keyword evidence="4 5" id="KW-0472">Membrane</keyword>
<feature type="transmembrane region" description="Helical" evidence="5">
    <location>
        <begin position="435"/>
        <end position="454"/>
    </location>
</feature>
<feature type="transmembrane region" description="Helical" evidence="5">
    <location>
        <begin position="88"/>
        <end position="107"/>
    </location>
</feature>
<feature type="transmembrane region" description="Helical" evidence="5">
    <location>
        <begin position="64"/>
        <end position="81"/>
    </location>
</feature>
<feature type="transmembrane region" description="Helical" evidence="5">
    <location>
        <begin position="210"/>
        <end position="228"/>
    </location>
</feature>
<name>A0A4R1NI43_9GAMM</name>
<dbReference type="InterPro" id="IPR020846">
    <property type="entry name" value="MFS_dom"/>
</dbReference>
<comment type="caution">
    <text evidence="7">The sequence shown here is derived from an EMBL/GenBank/DDBJ whole genome shotgun (WGS) entry which is preliminary data.</text>
</comment>
<dbReference type="InterPro" id="IPR011701">
    <property type="entry name" value="MFS"/>
</dbReference>
<keyword evidence="2 5" id="KW-0812">Transmembrane</keyword>
<evidence type="ECO:0000256" key="3">
    <source>
        <dbReference type="ARBA" id="ARBA00022989"/>
    </source>
</evidence>
<comment type="subcellular location">
    <subcellularLocation>
        <location evidence="1">Membrane</location>
        <topology evidence="1">Multi-pass membrane protein</topology>
    </subcellularLocation>
</comment>
<dbReference type="RefSeq" id="WP_132924231.1">
    <property type="nucleotide sequence ID" value="NZ_SJOI01000001.1"/>
</dbReference>
<sequence>MTEARVIANGGETPAQRRQFAVLLVLCAGMFMAILDVNVINIAIASIQSELRTTVAGITWAVDAYNLTLTGLMLSAGALADRHGARRIWMLGLLLFIGASLGCGLAHSIGQLIMLRLIQGMGAALFIPASFALMPLIWPDNALRQRNIGLFGAVVSLAAAAGPILGGFLVNFFGWRSVFLINIPIGLCGLLAAFRLLPRVHGGRERDFDMAGQVLGITTLTALSYLLIELPALGWASSLIRLAAGISLAGAAGFIMVERRAVSPLVPQSLFQDAGFTIANLTGMMINVCYFGGIYAMSLELQHHLHFSPLRTGMALLPLALCLMAGNILSGRLMAHWGVKKQMITGLALSACGYLGMLFLADHITPLVIIAMALLAGGAAFVVPPMTSTVLHRAPLAMVASASAVHTTLRQLGSLMGIALTGLVFSLLVSPLAMLMLVSALVHLLLALVVWRWLPEK</sequence>
<dbReference type="CDD" id="cd17321">
    <property type="entry name" value="MFS_MMR_MDR_like"/>
    <property type="match status" value="1"/>
</dbReference>
<feature type="domain" description="Major facilitator superfamily (MFS) profile" evidence="6">
    <location>
        <begin position="22"/>
        <end position="457"/>
    </location>
</feature>